<dbReference type="PROSITE" id="PS50109">
    <property type="entry name" value="HIS_KIN"/>
    <property type="match status" value="1"/>
</dbReference>
<evidence type="ECO:0000259" key="11">
    <source>
        <dbReference type="PROSITE" id="PS50109"/>
    </source>
</evidence>
<keyword evidence="3" id="KW-0597">Phosphoprotein</keyword>
<dbReference type="Gene3D" id="3.30.450.20">
    <property type="entry name" value="PAS domain"/>
    <property type="match status" value="1"/>
</dbReference>
<dbReference type="Pfam" id="PF00512">
    <property type="entry name" value="HisKA"/>
    <property type="match status" value="1"/>
</dbReference>
<evidence type="ECO:0000256" key="6">
    <source>
        <dbReference type="ARBA" id="ARBA00022777"/>
    </source>
</evidence>
<dbReference type="SMART" id="SM00387">
    <property type="entry name" value="HATPase_c"/>
    <property type="match status" value="1"/>
</dbReference>
<dbReference type="InterPro" id="IPR005467">
    <property type="entry name" value="His_kinase_dom"/>
</dbReference>
<dbReference type="FunFam" id="3.30.565.10:FF:000010">
    <property type="entry name" value="Sensor histidine kinase RcsC"/>
    <property type="match status" value="1"/>
</dbReference>
<dbReference type="InterPro" id="IPR036890">
    <property type="entry name" value="HATPase_C_sf"/>
</dbReference>
<dbReference type="NCBIfam" id="TIGR00229">
    <property type="entry name" value="sensory_box"/>
    <property type="match status" value="1"/>
</dbReference>
<keyword evidence="7" id="KW-0067">ATP-binding</keyword>
<sequence>MPDLAIRADRTQEQLNRLNFLLSREWGPSFLQAFVRQTAEVFAADSVTIGRIDATKTRMQTLQVAAGGALVDNYCYDIAGTPCEETMQGGATVYEDHVSAHFPKDFMLEEMGTQAYVGLPLFNGAQTVGIVVATFRRPIEIADDLLAVFNHYRRRLTGEVLALETGDRAALAIKGTSDGILDWCLRTDQIYVSPRGRELLGYQSREHTSVSDQFLSLVHRDDTPRFQSALNAHFKTGRPFDLSVRLRIVGGQHRWFRIRGEAVRTPDGDPVRMVGAMTDIHDLVEARQQATEASRAKSKFLATMSHEVRTPMNGILGMSSLLASTDLEPSQREMVSLIEASGQALLGILNDILDLANIESGRFEVETTDFNPAEIVRSVAGPYRLKAMEKGLNMHIEIDPVAEMTAQGDPARLRQILSNLLSNAVKFTDRGEVRVRCLVHQAADGTHDLVFEVADTGIGMDRDLIGRVFMPFSQGEAVMQRKVGGTGLGLAIAKKLAELMGGDIRVESAPGAGSVFSLSLPGQAVLQSRAAAE</sequence>
<dbReference type="GO" id="GO:0005524">
    <property type="term" value="F:ATP binding"/>
    <property type="evidence" value="ECO:0007669"/>
    <property type="project" value="UniProtKB-KW"/>
</dbReference>
<dbReference type="RefSeq" id="WP_271187403.1">
    <property type="nucleotide sequence ID" value="NZ_BSFE01000007.1"/>
</dbReference>
<dbReference type="PRINTS" id="PR00344">
    <property type="entry name" value="BCTRLSENSOR"/>
</dbReference>
<dbReference type="PANTHER" id="PTHR45339:SF1">
    <property type="entry name" value="HYBRID SIGNAL TRANSDUCTION HISTIDINE KINASE J"/>
    <property type="match status" value="1"/>
</dbReference>
<reference evidence="14" key="2">
    <citation type="submission" date="2023-01" db="EMBL/GenBank/DDBJ databases">
        <authorList>
            <person name="Sun Q."/>
            <person name="Evtushenko L."/>
        </authorList>
    </citation>
    <scope>NUCLEOTIDE SEQUENCE</scope>
    <source>
        <strain evidence="14">VKM B-1513</strain>
    </source>
</reference>
<dbReference type="AlphaFoldDB" id="A0A9W6IP29"/>
<keyword evidence="15" id="KW-1185">Reference proteome</keyword>
<dbReference type="InterPro" id="IPR004358">
    <property type="entry name" value="Sig_transdc_His_kin-like_C"/>
</dbReference>
<evidence type="ECO:0000256" key="10">
    <source>
        <dbReference type="ARBA" id="ARBA00068150"/>
    </source>
</evidence>
<accession>A0A9W6IP29</accession>
<gene>
    <name evidence="14" type="ORF">GCM10017621_25520</name>
</gene>
<dbReference type="SUPFAM" id="SSF55874">
    <property type="entry name" value="ATPase domain of HSP90 chaperone/DNA topoisomerase II/histidine kinase"/>
    <property type="match status" value="1"/>
</dbReference>
<dbReference type="InterPro" id="IPR003661">
    <property type="entry name" value="HisK_dim/P_dom"/>
</dbReference>
<dbReference type="CDD" id="cd00130">
    <property type="entry name" value="PAS"/>
    <property type="match status" value="1"/>
</dbReference>
<dbReference type="InterPro" id="IPR029016">
    <property type="entry name" value="GAF-like_dom_sf"/>
</dbReference>
<dbReference type="CDD" id="cd16922">
    <property type="entry name" value="HATPase_EvgS-ArcB-TorS-like"/>
    <property type="match status" value="1"/>
</dbReference>
<comment type="caution">
    <text evidence="14">The sequence shown here is derived from an EMBL/GenBank/DDBJ whole genome shotgun (WGS) entry which is preliminary data.</text>
</comment>
<dbReference type="EMBL" id="BSFE01000007">
    <property type="protein sequence ID" value="GLK53044.1"/>
    <property type="molecule type" value="Genomic_DNA"/>
</dbReference>
<dbReference type="SUPFAM" id="SSF55781">
    <property type="entry name" value="GAF domain-like"/>
    <property type="match status" value="1"/>
</dbReference>
<evidence type="ECO:0000256" key="2">
    <source>
        <dbReference type="ARBA" id="ARBA00012438"/>
    </source>
</evidence>
<dbReference type="Gene3D" id="1.10.287.130">
    <property type="match status" value="1"/>
</dbReference>
<dbReference type="FunFam" id="1.10.287.130:FF:000002">
    <property type="entry name" value="Two-component osmosensing histidine kinase"/>
    <property type="match status" value="1"/>
</dbReference>
<dbReference type="Proteomes" id="UP001143486">
    <property type="component" value="Unassembled WGS sequence"/>
</dbReference>
<dbReference type="SMART" id="SM00388">
    <property type="entry name" value="HisKA"/>
    <property type="match status" value="1"/>
</dbReference>
<comment type="catalytic activity">
    <reaction evidence="1">
        <text>ATP + protein L-histidine = ADP + protein N-phospho-L-histidine.</text>
        <dbReference type="EC" id="2.7.13.3"/>
    </reaction>
</comment>
<dbReference type="SUPFAM" id="SSF55785">
    <property type="entry name" value="PYP-like sensor domain (PAS domain)"/>
    <property type="match status" value="1"/>
</dbReference>
<name>A0A9W6IP29_9PROT</name>
<evidence type="ECO:0000256" key="1">
    <source>
        <dbReference type="ARBA" id="ARBA00000085"/>
    </source>
</evidence>
<dbReference type="Gene3D" id="3.30.450.40">
    <property type="match status" value="1"/>
</dbReference>
<evidence type="ECO:0000313" key="14">
    <source>
        <dbReference type="EMBL" id="GLK53044.1"/>
    </source>
</evidence>
<dbReference type="SUPFAM" id="SSF47384">
    <property type="entry name" value="Homodimeric domain of signal transducing histidine kinase"/>
    <property type="match status" value="1"/>
</dbReference>
<dbReference type="Pfam" id="PF02518">
    <property type="entry name" value="HATPase_c"/>
    <property type="match status" value="1"/>
</dbReference>
<feature type="domain" description="PAC" evidence="13">
    <location>
        <begin position="240"/>
        <end position="292"/>
    </location>
</feature>
<proteinExistence type="predicted"/>
<dbReference type="Pfam" id="PF01590">
    <property type="entry name" value="GAF"/>
    <property type="match status" value="1"/>
</dbReference>
<feature type="domain" description="PAS" evidence="12">
    <location>
        <begin position="190"/>
        <end position="237"/>
    </location>
</feature>
<feature type="domain" description="Histidine kinase" evidence="11">
    <location>
        <begin position="303"/>
        <end position="524"/>
    </location>
</feature>
<dbReference type="Gene3D" id="3.30.565.10">
    <property type="entry name" value="Histidine kinase-like ATPase, C-terminal domain"/>
    <property type="match status" value="1"/>
</dbReference>
<evidence type="ECO:0000256" key="8">
    <source>
        <dbReference type="ARBA" id="ARBA00023012"/>
    </source>
</evidence>
<dbReference type="InterPro" id="IPR036097">
    <property type="entry name" value="HisK_dim/P_sf"/>
</dbReference>
<dbReference type="InterPro" id="IPR035965">
    <property type="entry name" value="PAS-like_dom_sf"/>
</dbReference>
<evidence type="ECO:0000256" key="4">
    <source>
        <dbReference type="ARBA" id="ARBA00022679"/>
    </source>
</evidence>
<evidence type="ECO:0000256" key="3">
    <source>
        <dbReference type="ARBA" id="ARBA00022553"/>
    </source>
</evidence>
<dbReference type="InterPro" id="IPR000700">
    <property type="entry name" value="PAS-assoc_C"/>
</dbReference>
<reference evidence="14" key="1">
    <citation type="journal article" date="2014" name="Int. J. Syst. Evol. Microbiol.">
        <title>Complete genome sequence of Corynebacterium casei LMG S-19264T (=DSM 44701T), isolated from a smear-ripened cheese.</title>
        <authorList>
            <consortium name="US DOE Joint Genome Institute (JGI-PGF)"/>
            <person name="Walter F."/>
            <person name="Albersmeier A."/>
            <person name="Kalinowski J."/>
            <person name="Ruckert C."/>
        </authorList>
    </citation>
    <scope>NUCLEOTIDE SEQUENCE</scope>
    <source>
        <strain evidence="14">VKM B-1513</strain>
    </source>
</reference>
<keyword evidence="8" id="KW-0902">Two-component regulatory system</keyword>
<dbReference type="InterPro" id="IPR013655">
    <property type="entry name" value="PAS_fold_3"/>
</dbReference>
<dbReference type="PROSITE" id="PS50113">
    <property type="entry name" value="PAC"/>
    <property type="match status" value="1"/>
</dbReference>
<dbReference type="CDD" id="cd00082">
    <property type="entry name" value="HisKA"/>
    <property type="match status" value="1"/>
</dbReference>
<evidence type="ECO:0000256" key="5">
    <source>
        <dbReference type="ARBA" id="ARBA00022741"/>
    </source>
</evidence>
<dbReference type="GO" id="GO:0000155">
    <property type="term" value="F:phosphorelay sensor kinase activity"/>
    <property type="evidence" value="ECO:0007669"/>
    <property type="project" value="InterPro"/>
</dbReference>
<organism evidence="14 15">
    <name type="scientific">Maricaulis virginensis</name>
    <dbReference type="NCBI Taxonomy" id="144022"/>
    <lineage>
        <taxon>Bacteria</taxon>
        <taxon>Pseudomonadati</taxon>
        <taxon>Pseudomonadota</taxon>
        <taxon>Alphaproteobacteria</taxon>
        <taxon>Maricaulales</taxon>
        <taxon>Maricaulaceae</taxon>
        <taxon>Maricaulis</taxon>
    </lineage>
</organism>
<keyword evidence="6" id="KW-0418">Kinase</keyword>
<evidence type="ECO:0000259" key="12">
    <source>
        <dbReference type="PROSITE" id="PS50112"/>
    </source>
</evidence>
<dbReference type="EC" id="2.7.13.3" evidence="2"/>
<dbReference type="Pfam" id="PF08447">
    <property type="entry name" value="PAS_3"/>
    <property type="match status" value="1"/>
</dbReference>
<dbReference type="InterPro" id="IPR000014">
    <property type="entry name" value="PAS"/>
</dbReference>
<dbReference type="PANTHER" id="PTHR45339">
    <property type="entry name" value="HYBRID SIGNAL TRANSDUCTION HISTIDINE KINASE J"/>
    <property type="match status" value="1"/>
</dbReference>
<keyword evidence="4" id="KW-0808">Transferase</keyword>
<dbReference type="PROSITE" id="PS50112">
    <property type="entry name" value="PAS"/>
    <property type="match status" value="1"/>
</dbReference>
<keyword evidence="5" id="KW-0547">Nucleotide-binding</keyword>
<dbReference type="InterPro" id="IPR003594">
    <property type="entry name" value="HATPase_dom"/>
</dbReference>
<evidence type="ECO:0000313" key="15">
    <source>
        <dbReference type="Proteomes" id="UP001143486"/>
    </source>
</evidence>
<protein>
    <recommendedName>
        <fullName evidence="10">Sensory/regulatory protein RpfC</fullName>
        <ecNumber evidence="2">2.7.13.3</ecNumber>
    </recommendedName>
</protein>
<evidence type="ECO:0000256" key="7">
    <source>
        <dbReference type="ARBA" id="ARBA00022840"/>
    </source>
</evidence>
<dbReference type="InterPro" id="IPR003018">
    <property type="entry name" value="GAF"/>
</dbReference>
<comment type="subunit">
    <text evidence="9">At low DSF concentrations, interacts with RpfF.</text>
</comment>
<evidence type="ECO:0000256" key="9">
    <source>
        <dbReference type="ARBA" id="ARBA00064003"/>
    </source>
</evidence>
<evidence type="ECO:0000259" key="13">
    <source>
        <dbReference type="PROSITE" id="PS50113"/>
    </source>
</evidence>